<feature type="coiled-coil region" evidence="1">
    <location>
        <begin position="172"/>
        <end position="238"/>
    </location>
</feature>
<dbReference type="EMBL" id="JH992970">
    <property type="protein sequence ID" value="EKX53460.1"/>
    <property type="molecule type" value="Genomic_DNA"/>
</dbReference>
<sequence>MSIHEEWFLKKVESFSRLEEDYLFRLQQLEQSVEEKHRSRWQYLRAESEVEDLQQALSDAKLAIFDEREKVLKLTAENDMLKLQEINDRQRIQQLLSLTQPVAEEITLFKESLPAHLVHGSKFYQQYDNDSYSLNSSGKLMMQNSMSSLTPSSQAAQFRTVFLPSQNSEVLLMELQALRLQTEEQKRCWREKEQVLLEDRRIKMAETAMARERHAAQVEDLQNAILKLEKEVAHVTKDYFIVRHSCGKDVHEAKMREAATEKKFQELANHFENFSSKTISDIEKTANCVHQKNQSVLDAYKAQALEADQEVLRLKSKPSSSLSFSFSVNEDWAGPSVKSRQLLDQKLGGVNGSFGKSSSPGRGNVIRTPLGQREDKEKMQVEAMKIHLERIVKTQSCNQCGVICIIVACYELSQGDAHRTREQSVCIIIITAIISIVIIIVIIIISIIAIIIIIIIIIAIIIISIIVIIISIIAIISIIIIVVVIIIIM</sequence>
<dbReference type="EnsemblProtists" id="EKX53460">
    <property type="protein sequence ID" value="EKX53460"/>
    <property type="gene ID" value="GUITHDRAFT_101162"/>
</dbReference>
<dbReference type="PANTHER" id="PTHR22091:SF1">
    <property type="entry name" value="COILED-COIL DOMAIN-CONTAINING PROTEIN 77"/>
    <property type="match status" value="1"/>
</dbReference>
<dbReference type="GeneID" id="17309898"/>
<proteinExistence type="predicted"/>
<evidence type="ECO:0000256" key="2">
    <source>
        <dbReference type="SAM" id="Phobius"/>
    </source>
</evidence>
<keyword evidence="5" id="KW-1185">Reference proteome</keyword>
<dbReference type="OMA" id="HLSHMYR"/>
<feature type="coiled-coil region" evidence="1">
    <location>
        <begin position="43"/>
        <end position="70"/>
    </location>
</feature>
<dbReference type="OrthoDB" id="191169at2759"/>
<dbReference type="KEGG" id="gtt:GUITHDRAFT_101162"/>
<feature type="transmembrane region" description="Helical" evidence="2">
    <location>
        <begin position="465"/>
        <end position="488"/>
    </location>
</feature>
<dbReference type="Proteomes" id="UP000011087">
    <property type="component" value="Unassembled WGS sequence"/>
</dbReference>
<evidence type="ECO:0000313" key="3">
    <source>
        <dbReference type="EMBL" id="EKX53460.1"/>
    </source>
</evidence>
<keyword evidence="2" id="KW-0472">Membrane</keyword>
<gene>
    <name evidence="3" type="ORF">GUITHDRAFT_101162</name>
</gene>
<keyword evidence="2" id="KW-1133">Transmembrane helix</keyword>
<keyword evidence="1" id="KW-0175">Coiled coil</keyword>
<reference evidence="3 5" key="1">
    <citation type="journal article" date="2012" name="Nature">
        <title>Algal genomes reveal evolutionary mosaicism and the fate of nucleomorphs.</title>
        <authorList>
            <consortium name="DOE Joint Genome Institute"/>
            <person name="Curtis B.A."/>
            <person name="Tanifuji G."/>
            <person name="Burki F."/>
            <person name="Gruber A."/>
            <person name="Irimia M."/>
            <person name="Maruyama S."/>
            <person name="Arias M.C."/>
            <person name="Ball S.G."/>
            <person name="Gile G.H."/>
            <person name="Hirakawa Y."/>
            <person name="Hopkins J.F."/>
            <person name="Kuo A."/>
            <person name="Rensing S.A."/>
            <person name="Schmutz J."/>
            <person name="Symeonidi A."/>
            <person name="Elias M."/>
            <person name="Eveleigh R.J."/>
            <person name="Herman E.K."/>
            <person name="Klute M.J."/>
            <person name="Nakayama T."/>
            <person name="Obornik M."/>
            <person name="Reyes-Prieto A."/>
            <person name="Armbrust E.V."/>
            <person name="Aves S.J."/>
            <person name="Beiko R.G."/>
            <person name="Coutinho P."/>
            <person name="Dacks J.B."/>
            <person name="Durnford D.G."/>
            <person name="Fast N.M."/>
            <person name="Green B.R."/>
            <person name="Grisdale C.J."/>
            <person name="Hempel F."/>
            <person name="Henrissat B."/>
            <person name="Hoppner M.P."/>
            <person name="Ishida K."/>
            <person name="Kim E."/>
            <person name="Koreny L."/>
            <person name="Kroth P.G."/>
            <person name="Liu Y."/>
            <person name="Malik S.B."/>
            <person name="Maier U.G."/>
            <person name="McRose D."/>
            <person name="Mock T."/>
            <person name="Neilson J.A."/>
            <person name="Onodera N.T."/>
            <person name="Poole A.M."/>
            <person name="Pritham E.J."/>
            <person name="Richards T.A."/>
            <person name="Rocap G."/>
            <person name="Roy S.W."/>
            <person name="Sarai C."/>
            <person name="Schaack S."/>
            <person name="Shirato S."/>
            <person name="Slamovits C.H."/>
            <person name="Spencer D.F."/>
            <person name="Suzuki S."/>
            <person name="Worden A.Z."/>
            <person name="Zauner S."/>
            <person name="Barry K."/>
            <person name="Bell C."/>
            <person name="Bharti A.K."/>
            <person name="Crow J.A."/>
            <person name="Grimwood J."/>
            <person name="Kramer R."/>
            <person name="Lindquist E."/>
            <person name="Lucas S."/>
            <person name="Salamov A."/>
            <person name="McFadden G.I."/>
            <person name="Lane C.E."/>
            <person name="Keeling P.J."/>
            <person name="Gray M.W."/>
            <person name="Grigoriev I.V."/>
            <person name="Archibald J.M."/>
        </authorList>
    </citation>
    <scope>NUCLEOTIDE SEQUENCE</scope>
    <source>
        <strain evidence="3 5">CCMP2712</strain>
    </source>
</reference>
<dbReference type="AlphaFoldDB" id="L1JZ21"/>
<evidence type="ECO:0000256" key="1">
    <source>
        <dbReference type="SAM" id="Coils"/>
    </source>
</evidence>
<dbReference type="InterPro" id="IPR037696">
    <property type="entry name" value="CCDC77"/>
</dbReference>
<dbReference type="eggNOG" id="ENOG502QT8A">
    <property type="taxonomic scope" value="Eukaryota"/>
</dbReference>
<dbReference type="STRING" id="905079.L1JZ21"/>
<evidence type="ECO:0000313" key="5">
    <source>
        <dbReference type="Proteomes" id="UP000011087"/>
    </source>
</evidence>
<name>L1JZ21_GUITC</name>
<reference evidence="4" key="3">
    <citation type="submission" date="2015-06" db="UniProtKB">
        <authorList>
            <consortium name="EnsemblProtists"/>
        </authorList>
    </citation>
    <scope>IDENTIFICATION</scope>
</reference>
<keyword evidence="2" id="KW-0812">Transmembrane</keyword>
<feature type="transmembrane region" description="Helical" evidence="2">
    <location>
        <begin position="427"/>
        <end position="458"/>
    </location>
</feature>
<dbReference type="HOGENOM" id="CLU_558326_0_0_1"/>
<organism evidence="3">
    <name type="scientific">Guillardia theta (strain CCMP2712)</name>
    <name type="common">Cryptophyte</name>
    <dbReference type="NCBI Taxonomy" id="905079"/>
    <lineage>
        <taxon>Eukaryota</taxon>
        <taxon>Cryptophyceae</taxon>
        <taxon>Pyrenomonadales</taxon>
        <taxon>Geminigeraceae</taxon>
        <taxon>Guillardia</taxon>
    </lineage>
</organism>
<accession>L1JZ21</accession>
<dbReference type="RefSeq" id="XP_005840440.1">
    <property type="nucleotide sequence ID" value="XM_005840383.1"/>
</dbReference>
<reference evidence="5" key="2">
    <citation type="submission" date="2012-11" db="EMBL/GenBank/DDBJ databases">
        <authorList>
            <person name="Kuo A."/>
            <person name="Curtis B.A."/>
            <person name="Tanifuji G."/>
            <person name="Burki F."/>
            <person name="Gruber A."/>
            <person name="Irimia M."/>
            <person name="Maruyama S."/>
            <person name="Arias M.C."/>
            <person name="Ball S.G."/>
            <person name="Gile G.H."/>
            <person name="Hirakawa Y."/>
            <person name="Hopkins J.F."/>
            <person name="Rensing S.A."/>
            <person name="Schmutz J."/>
            <person name="Symeonidi A."/>
            <person name="Elias M."/>
            <person name="Eveleigh R.J."/>
            <person name="Herman E.K."/>
            <person name="Klute M.J."/>
            <person name="Nakayama T."/>
            <person name="Obornik M."/>
            <person name="Reyes-Prieto A."/>
            <person name="Armbrust E.V."/>
            <person name="Aves S.J."/>
            <person name="Beiko R.G."/>
            <person name="Coutinho P."/>
            <person name="Dacks J.B."/>
            <person name="Durnford D.G."/>
            <person name="Fast N.M."/>
            <person name="Green B.R."/>
            <person name="Grisdale C."/>
            <person name="Hempe F."/>
            <person name="Henrissat B."/>
            <person name="Hoppner M.P."/>
            <person name="Ishida K.-I."/>
            <person name="Kim E."/>
            <person name="Koreny L."/>
            <person name="Kroth P.G."/>
            <person name="Liu Y."/>
            <person name="Malik S.-B."/>
            <person name="Maier U.G."/>
            <person name="McRose D."/>
            <person name="Mock T."/>
            <person name="Neilson J.A."/>
            <person name="Onodera N.T."/>
            <person name="Poole A.M."/>
            <person name="Pritham E.J."/>
            <person name="Richards T.A."/>
            <person name="Rocap G."/>
            <person name="Roy S.W."/>
            <person name="Sarai C."/>
            <person name="Schaack S."/>
            <person name="Shirato S."/>
            <person name="Slamovits C.H."/>
            <person name="Spencer D.F."/>
            <person name="Suzuki S."/>
            <person name="Worden A.Z."/>
            <person name="Zauner S."/>
            <person name="Barry K."/>
            <person name="Bell C."/>
            <person name="Bharti A.K."/>
            <person name="Crow J.A."/>
            <person name="Grimwood J."/>
            <person name="Kramer R."/>
            <person name="Lindquist E."/>
            <person name="Lucas S."/>
            <person name="Salamov A."/>
            <person name="McFadden G.I."/>
            <person name="Lane C.E."/>
            <person name="Keeling P.J."/>
            <person name="Gray M.W."/>
            <person name="Grigoriev I.V."/>
            <person name="Archibald J.M."/>
        </authorList>
    </citation>
    <scope>NUCLEOTIDE SEQUENCE</scope>
    <source>
        <strain evidence="5">CCMP2712</strain>
    </source>
</reference>
<protein>
    <submittedName>
        <fullName evidence="3 4">Uncharacterized protein</fullName>
    </submittedName>
</protein>
<evidence type="ECO:0000313" key="4">
    <source>
        <dbReference type="EnsemblProtists" id="EKX53460"/>
    </source>
</evidence>
<dbReference type="PaxDb" id="55529-EKX53460"/>
<dbReference type="PANTHER" id="PTHR22091">
    <property type="entry name" value="COILED-COIL DOMAIN-CONTAINING PROTEIN 77"/>
    <property type="match status" value="1"/>
</dbReference>